<feature type="domain" description="LysM" evidence="10">
    <location>
        <begin position="51"/>
        <end position="99"/>
    </location>
</feature>
<dbReference type="AlphaFoldDB" id="A0AAD7EAM5"/>
<comment type="caution">
    <text evidence="12">The sequence shown here is derived from an EMBL/GenBank/DDBJ whole genome shotgun (WGS) entry which is preliminary data.</text>
</comment>
<dbReference type="InterPro" id="IPR011583">
    <property type="entry name" value="Chitinase_II/V-like_cat"/>
</dbReference>
<sequence length="475" mass="50173">MSGDGCASLAARCGISAADFTSFNPSPTLCSTLVPGQKFTRQARYHARHCANYTVVSGDSCNSIALSNSITVANLTTWNANTWGWEGCNSLQLGNICLSTGSPPMPPAVANAECGPQVSGTANPGANGNLSALNPCPLNACCDIWGQGGTTSVFSSIHQAPPPLAPMNFLSVAYFEGFNSQRSCLNIDVRQIDTTKYSHIHFAFLDLTTAFAVDTSQFQDSFNNFVVLTGVKRIASFGGWTMSTDPATYTIFRNAVSTAANRQTFASNLVTFVKKYRLDGVDIDWEYPGEQDIPGIPADSAGDGQNLAAFLALLKPLLPSGVSLSIAVPAGYWYLRAFPIGTMSSSLDYIIFMTYDLHGQWDYQSAFDDPGCPLGSCLRSRVNLTETLNSLSMITKAGVNSNKLIVGVASYGRAFKMTTAGCTGPMCTFTGPASGATPGSCTKTAGCIANAEIDKIIAAGDAQTSHDAMAVQVHI</sequence>
<keyword evidence="13" id="KW-1185">Reference proteome</keyword>
<comment type="similarity">
    <text evidence="9">Belongs to the glycosyl hydrolase 18 family.</text>
</comment>
<evidence type="ECO:0000259" key="10">
    <source>
        <dbReference type="PROSITE" id="PS51782"/>
    </source>
</evidence>
<dbReference type="GO" id="GO:0006032">
    <property type="term" value="P:chitin catabolic process"/>
    <property type="evidence" value="ECO:0007669"/>
    <property type="project" value="UniProtKB-KW"/>
</dbReference>
<dbReference type="Gene3D" id="3.10.350.10">
    <property type="entry name" value="LysM domain"/>
    <property type="match status" value="2"/>
</dbReference>
<dbReference type="InterPro" id="IPR029070">
    <property type="entry name" value="Chitinase_insertion_sf"/>
</dbReference>
<dbReference type="InterPro" id="IPR001579">
    <property type="entry name" value="Glyco_hydro_18_chit_AS"/>
</dbReference>
<protein>
    <submittedName>
        <fullName evidence="12">Class V chitinase-like protein</fullName>
    </submittedName>
</protein>
<gene>
    <name evidence="12" type="ORF">DFH08DRAFT_1051404</name>
</gene>
<comment type="catalytic activity">
    <reaction evidence="1">
        <text>Random endo-hydrolysis of N-acetyl-beta-D-glucosaminide (1-&gt;4)-beta-linkages in chitin and chitodextrins.</text>
        <dbReference type="EC" id="3.2.1.14"/>
    </reaction>
</comment>
<dbReference type="PROSITE" id="PS01095">
    <property type="entry name" value="GH18_1"/>
    <property type="match status" value="1"/>
</dbReference>
<dbReference type="InterPro" id="IPR018392">
    <property type="entry name" value="LysM"/>
</dbReference>
<evidence type="ECO:0000313" key="13">
    <source>
        <dbReference type="Proteomes" id="UP001218218"/>
    </source>
</evidence>
<evidence type="ECO:0000256" key="7">
    <source>
        <dbReference type="ARBA" id="ARBA00023326"/>
    </source>
</evidence>
<dbReference type="InterPro" id="IPR001223">
    <property type="entry name" value="Glyco_hydro18_cat"/>
</dbReference>
<keyword evidence="5" id="KW-0119">Carbohydrate metabolism</keyword>
<dbReference type="SUPFAM" id="SSF54556">
    <property type="entry name" value="Chitinase insertion domain"/>
    <property type="match status" value="1"/>
</dbReference>
<dbReference type="Gene3D" id="3.20.20.80">
    <property type="entry name" value="Glycosidases"/>
    <property type="match status" value="1"/>
</dbReference>
<dbReference type="Pfam" id="PF01476">
    <property type="entry name" value="LysM"/>
    <property type="match status" value="2"/>
</dbReference>
<keyword evidence="6 8" id="KW-0326">Glycosidase</keyword>
<dbReference type="CDD" id="cd02878">
    <property type="entry name" value="GH18_zymocin_alpha"/>
    <property type="match status" value="1"/>
</dbReference>
<evidence type="ECO:0000256" key="8">
    <source>
        <dbReference type="RuleBase" id="RU000489"/>
    </source>
</evidence>
<evidence type="ECO:0000256" key="1">
    <source>
        <dbReference type="ARBA" id="ARBA00000822"/>
    </source>
</evidence>
<reference evidence="12" key="1">
    <citation type="submission" date="2023-03" db="EMBL/GenBank/DDBJ databases">
        <title>Massive genome expansion in bonnet fungi (Mycena s.s.) driven by repeated elements and novel gene families across ecological guilds.</title>
        <authorList>
            <consortium name="Lawrence Berkeley National Laboratory"/>
            <person name="Harder C.B."/>
            <person name="Miyauchi S."/>
            <person name="Viragh M."/>
            <person name="Kuo A."/>
            <person name="Thoen E."/>
            <person name="Andreopoulos B."/>
            <person name="Lu D."/>
            <person name="Skrede I."/>
            <person name="Drula E."/>
            <person name="Henrissat B."/>
            <person name="Morin E."/>
            <person name="Kohler A."/>
            <person name="Barry K."/>
            <person name="LaButti K."/>
            <person name="Morin E."/>
            <person name="Salamov A."/>
            <person name="Lipzen A."/>
            <person name="Mereny Z."/>
            <person name="Hegedus B."/>
            <person name="Baldrian P."/>
            <person name="Stursova M."/>
            <person name="Weitz H."/>
            <person name="Taylor A."/>
            <person name="Grigoriev I.V."/>
            <person name="Nagy L.G."/>
            <person name="Martin F."/>
            <person name="Kauserud H."/>
        </authorList>
    </citation>
    <scope>NUCLEOTIDE SEQUENCE</scope>
    <source>
        <strain evidence="12">CBHHK002</strain>
    </source>
</reference>
<dbReference type="SUPFAM" id="SSF54106">
    <property type="entry name" value="LysM domain"/>
    <property type="match status" value="1"/>
</dbReference>
<evidence type="ECO:0000256" key="5">
    <source>
        <dbReference type="ARBA" id="ARBA00023277"/>
    </source>
</evidence>
<dbReference type="InterPro" id="IPR017853">
    <property type="entry name" value="GH"/>
</dbReference>
<dbReference type="GO" id="GO:0000272">
    <property type="term" value="P:polysaccharide catabolic process"/>
    <property type="evidence" value="ECO:0007669"/>
    <property type="project" value="UniProtKB-KW"/>
</dbReference>
<accession>A0AAD7EAM5</accession>
<dbReference type="InterPro" id="IPR053214">
    <property type="entry name" value="LysM12-like"/>
</dbReference>
<dbReference type="PANTHER" id="PTHR47700">
    <property type="entry name" value="V CHITINASE, PUTATIVE (AFU_ORTHOLOGUE AFUA_6G13720)-RELATED"/>
    <property type="match status" value="1"/>
</dbReference>
<evidence type="ECO:0000256" key="9">
    <source>
        <dbReference type="RuleBase" id="RU004453"/>
    </source>
</evidence>
<dbReference type="Proteomes" id="UP001218218">
    <property type="component" value="Unassembled WGS sequence"/>
</dbReference>
<name>A0AAD7EAM5_9AGAR</name>
<dbReference type="CDD" id="cd00118">
    <property type="entry name" value="LysM"/>
    <property type="match status" value="1"/>
</dbReference>
<organism evidence="12 13">
    <name type="scientific">Mycena albidolilacea</name>
    <dbReference type="NCBI Taxonomy" id="1033008"/>
    <lineage>
        <taxon>Eukaryota</taxon>
        <taxon>Fungi</taxon>
        <taxon>Dikarya</taxon>
        <taxon>Basidiomycota</taxon>
        <taxon>Agaricomycotina</taxon>
        <taxon>Agaricomycetes</taxon>
        <taxon>Agaricomycetidae</taxon>
        <taxon>Agaricales</taxon>
        <taxon>Marasmiineae</taxon>
        <taxon>Mycenaceae</taxon>
        <taxon>Mycena</taxon>
    </lineage>
</organism>
<dbReference type="GO" id="GO:0008061">
    <property type="term" value="F:chitin binding"/>
    <property type="evidence" value="ECO:0007669"/>
    <property type="project" value="InterPro"/>
</dbReference>
<evidence type="ECO:0000256" key="2">
    <source>
        <dbReference type="ARBA" id="ARBA00022669"/>
    </source>
</evidence>
<evidence type="ECO:0000256" key="3">
    <source>
        <dbReference type="ARBA" id="ARBA00022801"/>
    </source>
</evidence>
<evidence type="ECO:0000313" key="12">
    <source>
        <dbReference type="EMBL" id="KAJ7307797.1"/>
    </source>
</evidence>
<dbReference type="PROSITE" id="PS51910">
    <property type="entry name" value="GH18_2"/>
    <property type="match status" value="1"/>
</dbReference>
<keyword evidence="7" id="KW-0624">Polysaccharide degradation</keyword>
<evidence type="ECO:0000256" key="4">
    <source>
        <dbReference type="ARBA" id="ARBA00023024"/>
    </source>
</evidence>
<dbReference type="Pfam" id="PF00704">
    <property type="entry name" value="Glyco_hydro_18"/>
    <property type="match status" value="1"/>
</dbReference>
<dbReference type="PANTHER" id="PTHR47700:SF2">
    <property type="entry name" value="CHITINASE"/>
    <property type="match status" value="1"/>
</dbReference>
<feature type="domain" description="GH18" evidence="11">
    <location>
        <begin position="169"/>
        <end position="475"/>
    </location>
</feature>
<proteinExistence type="inferred from homology"/>
<dbReference type="GO" id="GO:0008843">
    <property type="term" value="F:endochitinase activity"/>
    <property type="evidence" value="ECO:0007669"/>
    <property type="project" value="UniProtKB-EC"/>
</dbReference>
<keyword evidence="2" id="KW-0147">Chitin-binding</keyword>
<keyword evidence="4" id="KW-0146">Chitin degradation</keyword>
<dbReference type="SMART" id="SM00636">
    <property type="entry name" value="Glyco_18"/>
    <property type="match status" value="1"/>
</dbReference>
<dbReference type="SUPFAM" id="SSF51445">
    <property type="entry name" value="(Trans)glycosidases"/>
    <property type="match status" value="1"/>
</dbReference>
<feature type="domain" description="LysM" evidence="10">
    <location>
        <begin position="1"/>
        <end position="41"/>
    </location>
</feature>
<dbReference type="PROSITE" id="PS51782">
    <property type="entry name" value="LYSM"/>
    <property type="match status" value="2"/>
</dbReference>
<dbReference type="Gene3D" id="3.10.50.10">
    <property type="match status" value="1"/>
</dbReference>
<evidence type="ECO:0000259" key="11">
    <source>
        <dbReference type="PROSITE" id="PS51910"/>
    </source>
</evidence>
<keyword evidence="3 8" id="KW-0378">Hydrolase</keyword>
<dbReference type="InterPro" id="IPR036779">
    <property type="entry name" value="LysM_dom_sf"/>
</dbReference>
<evidence type="ECO:0000256" key="6">
    <source>
        <dbReference type="ARBA" id="ARBA00023295"/>
    </source>
</evidence>
<dbReference type="EMBL" id="JARIHO010000087">
    <property type="protein sequence ID" value="KAJ7307797.1"/>
    <property type="molecule type" value="Genomic_DNA"/>
</dbReference>